<name>A0A2N0QYA2_9GLOM</name>
<protein>
    <submittedName>
        <fullName evidence="2">DNase I-like protein</fullName>
    </submittedName>
</protein>
<dbReference type="VEuPathDB" id="FungiDB:FUN_009568"/>
<evidence type="ECO:0000313" key="2">
    <source>
        <dbReference type="EMBL" id="PKC56045.1"/>
    </source>
</evidence>
<proteinExistence type="predicted"/>
<accession>A0A2N0QYA2</accession>
<gene>
    <name evidence="2" type="ORF">RhiirA1_402426</name>
</gene>
<dbReference type="InterPro" id="IPR036691">
    <property type="entry name" value="Endo/exonu/phosph_ase_sf"/>
</dbReference>
<reference evidence="2 3" key="1">
    <citation type="submission" date="2017-10" db="EMBL/GenBank/DDBJ databases">
        <title>Extensive intraspecific genome diversity in a model arbuscular mycorrhizal fungus.</title>
        <authorList>
            <person name="Chen E.C.H."/>
            <person name="Morin E."/>
            <person name="Baudet D."/>
            <person name="Noel J."/>
            <person name="Ndikumana S."/>
            <person name="Charron P."/>
            <person name="St-Onge C."/>
            <person name="Giorgi J."/>
            <person name="Grigoriev I.V."/>
            <person name="Roux C."/>
            <person name="Martin F.M."/>
            <person name="Corradi N."/>
        </authorList>
    </citation>
    <scope>NUCLEOTIDE SEQUENCE [LARGE SCALE GENOMIC DNA]</scope>
    <source>
        <strain evidence="2 3">A1</strain>
    </source>
</reference>
<dbReference type="EMBL" id="LLXH01002307">
    <property type="protein sequence ID" value="PKC56045.1"/>
    <property type="molecule type" value="Genomic_DNA"/>
</dbReference>
<dbReference type="AlphaFoldDB" id="A0A2N0QYA2"/>
<organism evidence="2 3">
    <name type="scientific">Rhizophagus irregularis</name>
    <dbReference type="NCBI Taxonomy" id="588596"/>
    <lineage>
        <taxon>Eukaryota</taxon>
        <taxon>Fungi</taxon>
        <taxon>Fungi incertae sedis</taxon>
        <taxon>Mucoromycota</taxon>
        <taxon>Glomeromycotina</taxon>
        <taxon>Glomeromycetes</taxon>
        <taxon>Glomerales</taxon>
        <taxon>Glomeraceae</taxon>
        <taxon>Rhizophagus</taxon>
    </lineage>
</organism>
<dbReference type="VEuPathDB" id="FungiDB:RhiirA1_402426"/>
<dbReference type="Gene3D" id="3.60.10.10">
    <property type="entry name" value="Endonuclease/exonuclease/phosphatase"/>
    <property type="match status" value="1"/>
</dbReference>
<sequence>MEVPVLAMDMKMLIDMLDKVVIEDTINNNNDKTWADNIETTEMDIDKETITRIHTTMGETVTTTDTNDINNNITRIEDQTILDNQITTEIIKEPDTTITTTLTLIIDTNNNTDNMDIVQIEGEIIQTQPTEATTQEEIMAGIPAMDEDTNSTPSTDVGEGGDVKMGNKGDVEAYEKEEILAANSKEINIDLQNYIQENNKNKEKANNKIKINNLLKIGVLNIRGLNDENNKKNKKEKLKNYIVQEGWDITGVNETKLNSNKGKYIYRDWKDIKIRNNSVDDIHSLGSQLLICKWWIDIRTINYKEFKGYAQSIDIVLKGKENSIRLINVYMICNDKKKKTAITETIDKWIDEAQTLNLNLIVMGDFNERKENQDNASKDTTFLDMLEEYNLIDIHTKFNNEKALATWSNGTISTMIDFIYMSYKLINKVEIHEILNIEKALDTDHKALTIILRIKDERTVDVRKQQETQNFMSRKILKTEWAIIANRVEENLIDSPINLDMYNENTKYWSVLRDRITTEMDKSIKEKQLQPNSKGKYQTDLSKMTTIQRLKKKITIIGEIENIITK</sequence>
<comment type="caution">
    <text evidence="2">The sequence shown here is derived from an EMBL/GenBank/DDBJ whole genome shotgun (WGS) entry which is preliminary data.</text>
</comment>
<dbReference type="VEuPathDB" id="FungiDB:RhiirFUN_004091"/>
<dbReference type="SUPFAM" id="SSF56219">
    <property type="entry name" value="DNase I-like"/>
    <property type="match status" value="1"/>
</dbReference>
<dbReference type="Proteomes" id="UP000232688">
    <property type="component" value="Unassembled WGS sequence"/>
</dbReference>
<reference evidence="2 3" key="2">
    <citation type="submission" date="2017-10" db="EMBL/GenBank/DDBJ databases">
        <title>Genome analyses suggest a sexual origin of heterokaryosis in a supposedly ancient asexual fungus.</title>
        <authorList>
            <person name="Corradi N."/>
            <person name="Sedzielewska K."/>
            <person name="Noel J."/>
            <person name="Charron P."/>
            <person name="Farinelli L."/>
            <person name="Marton T."/>
            <person name="Kruger M."/>
            <person name="Pelin A."/>
            <person name="Brachmann A."/>
            <person name="Corradi N."/>
        </authorList>
    </citation>
    <scope>NUCLEOTIDE SEQUENCE [LARGE SCALE GENOMIC DNA]</scope>
    <source>
        <strain evidence="2 3">A1</strain>
    </source>
</reference>
<evidence type="ECO:0000256" key="1">
    <source>
        <dbReference type="SAM" id="MobiDB-lite"/>
    </source>
</evidence>
<evidence type="ECO:0000313" key="3">
    <source>
        <dbReference type="Proteomes" id="UP000232688"/>
    </source>
</evidence>
<feature type="region of interest" description="Disordered" evidence="1">
    <location>
        <begin position="145"/>
        <end position="167"/>
    </location>
</feature>